<dbReference type="CDD" id="cd05233">
    <property type="entry name" value="SDR_c"/>
    <property type="match status" value="1"/>
</dbReference>
<dbReference type="PRINTS" id="PR00081">
    <property type="entry name" value="GDHRDH"/>
</dbReference>
<keyword evidence="5" id="KW-1185">Reference proteome</keyword>
<dbReference type="PRINTS" id="PR00080">
    <property type="entry name" value="SDRFAMILY"/>
</dbReference>
<comment type="caution">
    <text evidence="4">The sequence shown here is derived from an EMBL/GenBank/DDBJ whole genome shotgun (WGS) entry which is preliminary data.</text>
</comment>
<dbReference type="SUPFAM" id="SSF51735">
    <property type="entry name" value="NAD(P)-binding Rossmann-fold domains"/>
    <property type="match status" value="1"/>
</dbReference>
<dbReference type="Proteomes" id="UP000245412">
    <property type="component" value="Unassembled WGS sequence"/>
</dbReference>
<dbReference type="GO" id="GO:0016020">
    <property type="term" value="C:membrane"/>
    <property type="evidence" value="ECO:0007669"/>
    <property type="project" value="TreeGrafter"/>
</dbReference>
<evidence type="ECO:0000256" key="1">
    <source>
        <dbReference type="ARBA" id="ARBA00006484"/>
    </source>
</evidence>
<reference evidence="4 5" key="1">
    <citation type="submission" date="2018-05" db="EMBL/GenBank/DDBJ databases">
        <authorList>
            <person name="Goeker M."/>
            <person name="Huntemann M."/>
            <person name="Clum A."/>
            <person name="Pillay M."/>
            <person name="Palaniappan K."/>
            <person name="Varghese N."/>
            <person name="Mikhailova N."/>
            <person name="Stamatis D."/>
            <person name="Reddy T."/>
            <person name="Daum C."/>
            <person name="Shapiro N."/>
            <person name="Ivanova N."/>
            <person name="Kyrpides N."/>
            <person name="Woyke T."/>
        </authorList>
    </citation>
    <scope>NUCLEOTIDE SEQUENCE [LARGE SCALE GENOMIC DNA]</scope>
    <source>
        <strain evidence="4 5">DSM 26524</strain>
    </source>
</reference>
<dbReference type="PANTHER" id="PTHR44196">
    <property type="entry name" value="DEHYDROGENASE/REDUCTASE SDR FAMILY MEMBER 7B"/>
    <property type="match status" value="1"/>
</dbReference>
<dbReference type="PANTHER" id="PTHR44196:SF2">
    <property type="entry name" value="SHORT-CHAIN DEHYDROGENASE-RELATED"/>
    <property type="match status" value="1"/>
</dbReference>
<evidence type="ECO:0008006" key="6">
    <source>
        <dbReference type="Google" id="ProtNLM"/>
    </source>
</evidence>
<dbReference type="PROSITE" id="PS00061">
    <property type="entry name" value="ADH_SHORT"/>
    <property type="match status" value="1"/>
</dbReference>
<evidence type="ECO:0000313" key="4">
    <source>
        <dbReference type="EMBL" id="PWJ79334.1"/>
    </source>
</evidence>
<sequence length="262" mass="28720">MKIAIITGASSGLGLEFTRQISLLYHKLDEIWVIARNSKKLESMSIHVSGKIRPLPLDLCSDEGRERLRAELKKNNAKIKILVNAAGIGKIGQFVQLSWEPQQEMIRLDAEALTAVTYLCLPFMRRGSRIIQMASAAAFLPQPGFAVYAAAKSYVLSFSRALRAEVYDRGITVTAVCPGPVDTPFFDKAEEVSHMPAYKKKFMAQPGEVAAKAVRDAAAGRELSVYGASMKALAIAAKLLPVKMLVMGSQYLDHLHNGAERK</sequence>
<evidence type="ECO:0000256" key="2">
    <source>
        <dbReference type="ARBA" id="ARBA00023002"/>
    </source>
</evidence>
<dbReference type="InterPro" id="IPR002347">
    <property type="entry name" value="SDR_fam"/>
</dbReference>
<dbReference type="EMBL" id="QGGY01000001">
    <property type="protein sequence ID" value="PWJ79334.1"/>
    <property type="molecule type" value="Genomic_DNA"/>
</dbReference>
<organism evidence="4 5">
    <name type="scientific">Murimonas intestini</name>
    <dbReference type="NCBI Taxonomy" id="1337051"/>
    <lineage>
        <taxon>Bacteria</taxon>
        <taxon>Bacillati</taxon>
        <taxon>Bacillota</taxon>
        <taxon>Clostridia</taxon>
        <taxon>Lachnospirales</taxon>
        <taxon>Lachnospiraceae</taxon>
        <taxon>Murimonas</taxon>
    </lineage>
</organism>
<dbReference type="RefSeq" id="WP_109624726.1">
    <property type="nucleotide sequence ID" value="NZ_JANKBI010000001.1"/>
</dbReference>
<comment type="similarity">
    <text evidence="1 3">Belongs to the short-chain dehydrogenases/reductases (SDR) family.</text>
</comment>
<protein>
    <recommendedName>
        <fullName evidence="6">SDR family NAD(P)-dependent oxidoreductase</fullName>
    </recommendedName>
</protein>
<dbReference type="Gene3D" id="3.40.50.720">
    <property type="entry name" value="NAD(P)-binding Rossmann-like Domain"/>
    <property type="match status" value="1"/>
</dbReference>
<evidence type="ECO:0000313" key="5">
    <source>
        <dbReference type="Proteomes" id="UP000245412"/>
    </source>
</evidence>
<evidence type="ECO:0000256" key="3">
    <source>
        <dbReference type="RuleBase" id="RU000363"/>
    </source>
</evidence>
<dbReference type="AlphaFoldDB" id="A0AB73TB49"/>
<dbReference type="InterPro" id="IPR020904">
    <property type="entry name" value="Sc_DH/Rdtase_CS"/>
</dbReference>
<dbReference type="Pfam" id="PF00106">
    <property type="entry name" value="adh_short"/>
    <property type="match status" value="1"/>
</dbReference>
<dbReference type="GO" id="GO:0016491">
    <property type="term" value="F:oxidoreductase activity"/>
    <property type="evidence" value="ECO:0007669"/>
    <property type="project" value="UniProtKB-KW"/>
</dbReference>
<accession>A0AB73TB49</accession>
<keyword evidence="2" id="KW-0560">Oxidoreductase</keyword>
<name>A0AB73TB49_9FIRM</name>
<gene>
    <name evidence="4" type="ORF">C7383_101715</name>
</gene>
<proteinExistence type="inferred from homology"/>
<dbReference type="InterPro" id="IPR036291">
    <property type="entry name" value="NAD(P)-bd_dom_sf"/>
</dbReference>